<sequence>MPALRSFSFVNDGVDTSHILPLMQRNHDMYTHAIPSAARATSFESTKYQGGRMGALKTVVVGSRIALVLCETPEALYPISLPRNGRRSGKVR</sequence>
<dbReference type="InParanoid" id="A0A0H2RN07"/>
<evidence type="ECO:0000313" key="1">
    <source>
        <dbReference type="EMBL" id="KLO10838.1"/>
    </source>
</evidence>
<keyword evidence="2" id="KW-1185">Reference proteome</keyword>
<name>A0A0H2RN07_9AGAM</name>
<proteinExistence type="predicted"/>
<protein>
    <submittedName>
        <fullName evidence="1">Uncharacterized protein</fullName>
    </submittedName>
</protein>
<evidence type="ECO:0000313" key="2">
    <source>
        <dbReference type="Proteomes" id="UP000053477"/>
    </source>
</evidence>
<dbReference type="AlphaFoldDB" id="A0A0H2RN07"/>
<accession>A0A0H2RN07</accession>
<organism evidence="1 2">
    <name type="scientific">Schizopora paradoxa</name>
    <dbReference type="NCBI Taxonomy" id="27342"/>
    <lineage>
        <taxon>Eukaryota</taxon>
        <taxon>Fungi</taxon>
        <taxon>Dikarya</taxon>
        <taxon>Basidiomycota</taxon>
        <taxon>Agaricomycotina</taxon>
        <taxon>Agaricomycetes</taxon>
        <taxon>Hymenochaetales</taxon>
        <taxon>Schizoporaceae</taxon>
        <taxon>Schizopora</taxon>
    </lineage>
</organism>
<gene>
    <name evidence="1" type="ORF">SCHPADRAFT_906495</name>
</gene>
<dbReference type="EMBL" id="KQ086015">
    <property type="protein sequence ID" value="KLO10838.1"/>
    <property type="molecule type" value="Genomic_DNA"/>
</dbReference>
<dbReference type="Proteomes" id="UP000053477">
    <property type="component" value="Unassembled WGS sequence"/>
</dbReference>
<reference evidence="1 2" key="1">
    <citation type="submission" date="2015-04" db="EMBL/GenBank/DDBJ databases">
        <title>Complete genome sequence of Schizopora paradoxa KUC8140, a cosmopolitan wood degrader in East Asia.</title>
        <authorList>
            <consortium name="DOE Joint Genome Institute"/>
            <person name="Min B."/>
            <person name="Park H."/>
            <person name="Jang Y."/>
            <person name="Kim J.-J."/>
            <person name="Kim K.H."/>
            <person name="Pangilinan J."/>
            <person name="Lipzen A."/>
            <person name="Riley R."/>
            <person name="Grigoriev I.V."/>
            <person name="Spatafora J.W."/>
            <person name="Choi I.-G."/>
        </authorList>
    </citation>
    <scope>NUCLEOTIDE SEQUENCE [LARGE SCALE GENOMIC DNA]</scope>
    <source>
        <strain evidence="1 2">KUC8140</strain>
    </source>
</reference>